<keyword evidence="3 6" id="KW-0175">Coiled coil</keyword>
<dbReference type="Pfam" id="PF16563">
    <property type="entry name" value="P66_CC"/>
    <property type="match status" value="1"/>
</dbReference>
<dbReference type="Proteomes" id="UP000887581">
    <property type="component" value="Unplaced"/>
</dbReference>
<organism evidence="9 10">
    <name type="scientific">Setaria digitata</name>
    <dbReference type="NCBI Taxonomy" id="48799"/>
    <lineage>
        <taxon>Eukaryota</taxon>
        <taxon>Metazoa</taxon>
        <taxon>Ecdysozoa</taxon>
        <taxon>Nematoda</taxon>
        <taxon>Chromadorea</taxon>
        <taxon>Rhabditida</taxon>
        <taxon>Spirurina</taxon>
        <taxon>Spiruromorpha</taxon>
        <taxon>Filarioidea</taxon>
        <taxon>Setariidae</taxon>
        <taxon>Setaria</taxon>
    </lineage>
</organism>
<evidence type="ECO:0000256" key="1">
    <source>
        <dbReference type="ARBA" id="ARBA00004123"/>
    </source>
</evidence>
<feature type="compositionally biased region" description="Basic residues" evidence="7">
    <location>
        <begin position="730"/>
        <end position="742"/>
    </location>
</feature>
<evidence type="ECO:0000256" key="6">
    <source>
        <dbReference type="SAM" id="Coils"/>
    </source>
</evidence>
<evidence type="ECO:0000313" key="10">
    <source>
        <dbReference type="WBParaSite" id="sdigi.contig147.g5235.t1"/>
    </source>
</evidence>
<dbReference type="GO" id="GO:0016581">
    <property type="term" value="C:NuRD complex"/>
    <property type="evidence" value="ECO:0007669"/>
    <property type="project" value="TreeGrafter"/>
</dbReference>
<feature type="region of interest" description="Disordered" evidence="7">
    <location>
        <begin position="677"/>
        <end position="751"/>
    </location>
</feature>
<evidence type="ECO:0000259" key="8">
    <source>
        <dbReference type="Pfam" id="PF16563"/>
    </source>
</evidence>
<reference evidence="10" key="1">
    <citation type="submission" date="2022-11" db="UniProtKB">
        <authorList>
            <consortium name="WormBaseParasite"/>
        </authorList>
    </citation>
    <scope>IDENTIFICATION</scope>
</reference>
<proteinExistence type="predicted"/>
<feature type="coiled-coil region" evidence="6">
    <location>
        <begin position="346"/>
        <end position="380"/>
    </location>
</feature>
<dbReference type="GO" id="GO:0000122">
    <property type="term" value="P:negative regulation of transcription by RNA polymerase II"/>
    <property type="evidence" value="ECO:0007669"/>
    <property type="project" value="InterPro"/>
</dbReference>
<dbReference type="PANTHER" id="PTHR13455">
    <property type="entry name" value="TRANSCRIPTIONAL REPRESSOR P66-RELATED"/>
    <property type="match status" value="1"/>
</dbReference>
<evidence type="ECO:0000256" key="4">
    <source>
        <dbReference type="ARBA" id="ARBA00023163"/>
    </source>
</evidence>
<feature type="domain" description="Transcriptional repressor p66 coiled-coil MBD2-interaction" evidence="8">
    <location>
        <begin position="351"/>
        <end position="400"/>
    </location>
</feature>
<evidence type="ECO:0000256" key="5">
    <source>
        <dbReference type="ARBA" id="ARBA00023242"/>
    </source>
</evidence>
<evidence type="ECO:0000256" key="3">
    <source>
        <dbReference type="ARBA" id="ARBA00023054"/>
    </source>
</evidence>
<name>A0A915PFW4_9BILA</name>
<keyword evidence="5" id="KW-0539">Nucleus</keyword>
<dbReference type="WBParaSite" id="sdigi.contig147.g5235.t1">
    <property type="protein sequence ID" value="sdigi.contig147.g5235.t1"/>
    <property type="gene ID" value="sdigi.contig147.g5235"/>
</dbReference>
<dbReference type="Gene3D" id="4.10.640.40">
    <property type="entry name" value="Cytoplasmic polyadenylation element-binding protein, ZZ domain"/>
    <property type="match status" value="1"/>
</dbReference>
<evidence type="ECO:0000313" key="9">
    <source>
        <dbReference type="Proteomes" id="UP000887581"/>
    </source>
</evidence>
<dbReference type="InterPro" id="IPR032346">
    <property type="entry name" value="P66_CC"/>
</dbReference>
<dbReference type="InterPro" id="IPR038446">
    <property type="entry name" value="CEBP_ZZ_sf"/>
</dbReference>
<feature type="compositionally biased region" description="Low complexity" evidence="7">
    <location>
        <begin position="686"/>
        <end position="729"/>
    </location>
</feature>
<dbReference type="PANTHER" id="PTHR13455:SF7">
    <property type="entry name" value="SIMJANG, ISOFORM E"/>
    <property type="match status" value="1"/>
</dbReference>
<protein>
    <submittedName>
        <fullName evidence="10">Transcriptional repressor p66 coiled-coil MBD2-interaction domain-containing protein</fullName>
    </submittedName>
</protein>
<comment type="subcellular location">
    <subcellularLocation>
        <location evidence="1">Nucleus</location>
    </subcellularLocation>
</comment>
<evidence type="ECO:0000256" key="2">
    <source>
        <dbReference type="ARBA" id="ARBA00023015"/>
    </source>
</evidence>
<dbReference type="AlphaFoldDB" id="A0A915PFW4"/>
<keyword evidence="4" id="KW-0804">Transcription</keyword>
<keyword evidence="2" id="KW-0805">Transcription regulation</keyword>
<sequence>MIISISARELPRIGVFARLQTGRGKEWFGMIVFVIKIFGEYLRATPNPENIQDDLLQSVSAFLLSDFSATRPICAVVYSLSGSCVKYGGLPDSTLGLPSVFVHFVPESVKVASLLRHHPSVPSVPFHSIPVPSVSRSNTIRIMATKSEHRASTESTSKAVNGAVDVHALEAEAETFNGFEEVEIFDFLENLAYFSIQVVITKNGMCHESTSSSVDQGGEGDAVITKTATANDGDVSPSSLRRSTRACALKAAERIKLKETLTPVMDGVASHSGEGYISGAENDDEEPLVKKKRYAEGRTLDQTDCKFGIKVENDEVLLMSDESELSSLNDTEFEQVKKVFDRTLHREQTDEQKKEREMMIKTLEAELRREEAKLSMLRKLRISQQHSVKQIQEANMRKLTANVAQNGSGHAYKPPVASIQNRATSNSHTKASTSNASSRAVASAASAAAALMNLNLTPQQQQLLQNAAKSGLLNTAAAQALLQQAQQQAQANNGRLTQHAAALATAALLSQHQQQQQQHQQHHHSRNNAAAAALAAKETAAQRAAAAKLALRRQLEQQLLQIPPPRPPPPDMHFIPNGSQPDFLMYLGLDIAVQRLLKDKVATKRVTEGPYLCEECGTDFTPVWRAIGADENSLNLYCDACVKAAQKKKLRQEHTALLRKAFNKVMEKEQELEKQIAEGKFEPVVPSSSTPRSSTPATPPLTAAALKTAPSSSGASLSAPKASTSSASHQQHHTKSGSHKRPAATGSNTVAQAASQNAAAAAAAAALAAAAGATGTSSFLQQQMAAAVALRQTNPMLAAMMANPLLNAPNMLQLQWNPLMQQRLPNLAMAALAQAVQNAQQSGASGNVASNAAAAAAAANPLAALAASMNPAAAAAMFSSSPQMVRQLQQAQQAMQRNFLLEYAKSQSKK</sequence>
<feature type="region of interest" description="Disordered" evidence="7">
    <location>
        <begin position="508"/>
        <end position="532"/>
    </location>
</feature>
<feature type="compositionally biased region" description="Low complexity" evidence="7">
    <location>
        <begin position="508"/>
        <end position="519"/>
    </location>
</feature>
<accession>A0A915PFW4</accession>
<keyword evidence="9" id="KW-1185">Reference proteome</keyword>
<dbReference type="InterPro" id="IPR040386">
    <property type="entry name" value="P66"/>
</dbReference>
<evidence type="ECO:0000256" key="7">
    <source>
        <dbReference type="SAM" id="MobiDB-lite"/>
    </source>
</evidence>
<dbReference type="Gene3D" id="6.10.250.1650">
    <property type="match status" value="1"/>
</dbReference>